<feature type="transmembrane region" description="Helical" evidence="7">
    <location>
        <begin position="51"/>
        <end position="72"/>
    </location>
</feature>
<dbReference type="Pfam" id="PF13440">
    <property type="entry name" value="Polysacc_synt_3"/>
    <property type="match status" value="1"/>
</dbReference>
<feature type="transmembrane region" description="Helical" evidence="7">
    <location>
        <begin position="122"/>
        <end position="142"/>
    </location>
</feature>
<feature type="transmembrane region" description="Helical" evidence="7">
    <location>
        <begin position="389"/>
        <end position="410"/>
    </location>
</feature>
<evidence type="ECO:0000256" key="5">
    <source>
        <dbReference type="ARBA" id="ARBA00022989"/>
    </source>
</evidence>
<feature type="transmembrane region" description="Helical" evidence="7">
    <location>
        <begin position="366"/>
        <end position="383"/>
    </location>
</feature>
<dbReference type="PANTHER" id="PTHR30250:SF10">
    <property type="entry name" value="LIPOPOLYSACCHARIDE BIOSYNTHESIS PROTEIN WZXC"/>
    <property type="match status" value="1"/>
</dbReference>
<keyword evidence="9" id="KW-1185">Reference proteome</keyword>
<comment type="caution">
    <text evidence="8">The sequence shown here is derived from an EMBL/GenBank/DDBJ whole genome shotgun (WGS) entry which is preliminary data.</text>
</comment>
<gene>
    <name evidence="8" type="ORF">VB739_14335</name>
</gene>
<comment type="similarity">
    <text evidence="2">Belongs to the polysaccharide synthase family.</text>
</comment>
<dbReference type="PANTHER" id="PTHR30250">
    <property type="entry name" value="PST FAMILY PREDICTED COLANIC ACID TRANSPORTER"/>
    <property type="match status" value="1"/>
</dbReference>
<dbReference type="CDD" id="cd13127">
    <property type="entry name" value="MATE_tuaB_like"/>
    <property type="match status" value="1"/>
</dbReference>
<evidence type="ECO:0000313" key="9">
    <source>
        <dbReference type="Proteomes" id="UP001302329"/>
    </source>
</evidence>
<dbReference type="InterPro" id="IPR050833">
    <property type="entry name" value="Poly_Biosynth_Transport"/>
</dbReference>
<evidence type="ECO:0000256" key="3">
    <source>
        <dbReference type="ARBA" id="ARBA00022475"/>
    </source>
</evidence>
<feature type="transmembrane region" description="Helical" evidence="7">
    <location>
        <begin position="301"/>
        <end position="321"/>
    </location>
</feature>
<evidence type="ECO:0000256" key="6">
    <source>
        <dbReference type="ARBA" id="ARBA00023136"/>
    </source>
</evidence>
<dbReference type="EMBL" id="JAYGHY010000064">
    <property type="protein sequence ID" value="MEA5443734.1"/>
    <property type="molecule type" value="Genomic_DNA"/>
</dbReference>
<dbReference type="RefSeq" id="WP_323357704.1">
    <property type="nucleotide sequence ID" value="NZ_JAYGHY010000064.1"/>
</dbReference>
<evidence type="ECO:0000256" key="2">
    <source>
        <dbReference type="ARBA" id="ARBA00007430"/>
    </source>
</evidence>
<evidence type="ECO:0000256" key="1">
    <source>
        <dbReference type="ARBA" id="ARBA00004651"/>
    </source>
</evidence>
<evidence type="ECO:0000256" key="7">
    <source>
        <dbReference type="SAM" id="Phobius"/>
    </source>
</evidence>
<reference evidence="8 9" key="1">
    <citation type="submission" date="2023-12" db="EMBL/GenBank/DDBJ databases">
        <title>Baltic Sea Cyanobacteria.</title>
        <authorList>
            <person name="Delbaje E."/>
            <person name="Fewer D.P."/>
            <person name="Shishido T.K."/>
        </authorList>
    </citation>
    <scope>NUCLEOTIDE SEQUENCE [LARGE SCALE GENOMIC DNA]</scope>
    <source>
        <strain evidence="8 9">UHCC 0281</strain>
    </source>
</reference>
<keyword evidence="5 7" id="KW-1133">Transmembrane helix</keyword>
<protein>
    <submittedName>
        <fullName evidence="8">Lipopolysaccharide biosynthesis protein</fullName>
    </submittedName>
</protein>
<feature type="transmembrane region" description="Helical" evidence="7">
    <location>
        <begin position="333"/>
        <end position="359"/>
    </location>
</feature>
<proteinExistence type="inferred from homology"/>
<keyword evidence="6 7" id="KW-0472">Membrane</keyword>
<name>A0ABU5SYZ4_9CYAN</name>
<sequence length="424" mass="47288">MPITWFKRKLRDADSPFLRNVGWLGGSTAMIRISRLLATIILARFLTKEDYGLAALVMTINEFVLVFTRNGIGTKLIQADSEHVEGLSREAYWLNWLLFTGLFCVQVLTAFVVSWIYQDQRVIVPICVLGLVLLIIPMGLVQASLIQREGRFKIIALAQLAQVSTDNILSAILAISGFGLWAIVLPKVLVAPIWLVVMLKNHHWRPHGKPTATHWRELMGFGGPILGVELLQTLRSNLDYLIVGRFLSLEALGVYYFAFNAGAGISLGIMNATKASVLSHLCEARDNLADFRARYFQSLKVMGSAIVPLVLLQSTLAPFYVPIIFGSRWDSAIPILIIICLSAIPRPFADAASQLLIAINKTEWDLTWNIIFTCFFAVALFIGVQWQAIGVAIAVLLSHWLCLPLFTIYASRLAFRHLARTQPQ</sequence>
<dbReference type="Proteomes" id="UP001302329">
    <property type="component" value="Unassembled WGS sequence"/>
</dbReference>
<organism evidence="8 9">
    <name type="scientific">Cyanobium gracile UHCC 0281</name>
    <dbReference type="NCBI Taxonomy" id="3110309"/>
    <lineage>
        <taxon>Bacteria</taxon>
        <taxon>Bacillati</taxon>
        <taxon>Cyanobacteriota</taxon>
        <taxon>Cyanophyceae</taxon>
        <taxon>Synechococcales</taxon>
        <taxon>Prochlorococcaceae</taxon>
        <taxon>Cyanobium</taxon>
    </lineage>
</organism>
<evidence type="ECO:0000256" key="4">
    <source>
        <dbReference type="ARBA" id="ARBA00022692"/>
    </source>
</evidence>
<evidence type="ECO:0000313" key="8">
    <source>
        <dbReference type="EMBL" id="MEA5443734.1"/>
    </source>
</evidence>
<accession>A0ABU5SYZ4</accession>
<comment type="subcellular location">
    <subcellularLocation>
        <location evidence="1">Cell membrane</location>
        <topology evidence="1">Multi-pass membrane protein</topology>
    </subcellularLocation>
</comment>
<keyword evidence="3" id="KW-1003">Cell membrane</keyword>
<feature type="transmembrane region" description="Helical" evidence="7">
    <location>
        <begin position="180"/>
        <end position="199"/>
    </location>
</feature>
<keyword evidence="4 7" id="KW-0812">Transmembrane</keyword>
<feature type="transmembrane region" description="Helical" evidence="7">
    <location>
        <begin position="93"/>
        <end position="116"/>
    </location>
</feature>